<dbReference type="SUPFAM" id="SSF55729">
    <property type="entry name" value="Acyl-CoA N-acyltransferases (Nat)"/>
    <property type="match status" value="1"/>
</dbReference>
<keyword evidence="2" id="KW-0012">Acyltransferase</keyword>
<dbReference type="PANTHER" id="PTHR43877">
    <property type="entry name" value="AMINOALKYLPHOSPHONATE N-ACETYLTRANSFERASE-RELATED-RELATED"/>
    <property type="match status" value="1"/>
</dbReference>
<gene>
    <name evidence="4" type="ORF">MES4922_40073</name>
</gene>
<accession>A0ABM9E7K5</accession>
<dbReference type="InterPro" id="IPR050832">
    <property type="entry name" value="Bact_Acetyltransf"/>
</dbReference>
<sequence>MHVGIAKPLRTFARQALNTMPEPRPPAPNDIRLRKILDDTLVPPRWPEGFVMRGFKAADALALHTLLTTVFDDGADGPFDEWWPRISGDAEFDPAMCFLVIDGKGRLAGAALCWTRAFVKDLAVHPEARGRGIAEALMWHVFTAFHARGAAHVDLKTNTVENAAAVRLYERLGMFEVDWAG</sequence>
<evidence type="ECO:0000313" key="5">
    <source>
        <dbReference type="Proteomes" id="UP001152604"/>
    </source>
</evidence>
<comment type="caution">
    <text evidence="4">The sequence shown here is derived from an EMBL/GenBank/DDBJ whole genome shotgun (WGS) entry which is preliminary data.</text>
</comment>
<reference evidence="4" key="1">
    <citation type="submission" date="2022-03" db="EMBL/GenBank/DDBJ databases">
        <authorList>
            <person name="Brunel B."/>
        </authorList>
    </citation>
    <scope>NUCLEOTIDE SEQUENCE</scope>
    <source>
        <strain evidence="4">STM4922sample</strain>
    </source>
</reference>
<dbReference type="Gene3D" id="3.40.630.30">
    <property type="match status" value="1"/>
</dbReference>
<dbReference type="CDD" id="cd04301">
    <property type="entry name" value="NAT_SF"/>
    <property type="match status" value="1"/>
</dbReference>
<protein>
    <submittedName>
        <fullName evidence="4">Acetyltransferase</fullName>
    </submittedName>
</protein>
<evidence type="ECO:0000313" key="4">
    <source>
        <dbReference type="EMBL" id="CAH2405124.1"/>
    </source>
</evidence>
<dbReference type="Proteomes" id="UP001152604">
    <property type="component" value="Unassembled WGS sequence"/>
</dbReference>
<evidence type="ECO:0000256" key="1">
    <source>
        <dbReference type="ARBA" id="ARBA00022679"/>
    </source>
</evidence>
<evidence type="ECO:0000259" key="3">
    <source>
        <dbReference type="PROSITE" id="PS51186"/>
    </source>
</evidence>
<dbReference type="EMBL" id="CAKXZS010000034">
    <property type="protein sequence ID" value="CAH2405124.1"/>
    <property type="molecule type" value="Genomic_DNA"/>
</dbReference>
<dbReference type="InterPro" id="IPR000182">
    <property type="entry name" value="GNAT_dom"/>
</dbReference>
<dbReference type="InterPro" id="IPR016181">
    <property type="entry name" value="Acyl_CoA_acyltransferase"/>
</dbReference>
<dbReference type="Pfam" id="PF00583">
    <property type="entry name" value="Acetyltransf_1"/>
    <property type="match status" value="1"/>
</dbReference>
<keyword evidence="5" id="KW-1185">Reference proteome</keyword>
<organism evidence="4 5">
    <name type="scientific">Mesorhizobium ventifaucium</name>
    <dbReference type="NCBI Taxonomy" id="666020"/>
    <lineage>
        <taxon>Bacteria</taxon>
        <taxon>Pseudomonadati</taxon>
        <taxon>Pseudomonadota</taxon>
        <taxon>Alphaproteobacteria</taxon>
        <taxon>Hyphomicrobiales</taxon>
        <taxon>Phyllobacteriaceae</taxon>
        <taxon>Mesorhizobium</taxon>
    </lineage>
</organism>
<proteinExistence type="predicted"/>
<evidence type="ECO:0000256" key="2">
    <source>
        <dbReference type="ARBA" id="ARBA00023315"/>
    </source>
</evidence>
<dbReference type="PROSITE" id="PS51186">
    <property type="entry name" value="GNAT"/>
    <property type="match status" value="1"/>
</dbReference>
<name>A0ABM9E7K5_9HYPH</name>
<feature type="domain" description="N-acetyltransferase" evidence="3">
    <location>
        <begin position="50"/>
        <end position="181"/>
    </location>
</feature>
<keyword evidence="1" id="KW-0808">Transferase</keyword>